<dbReference type="InterPro" id="IPR002052">
    <property type="entry name" value="DNA_methylase_N6_adenine_CS"/>
</dbReference>
<dbReference type="PANTHER" id="PTHR23290:SF0">
    <property type="entry name" value="RRNA N6-ADENOSINE-METHYLTRANSFERASE METTL5"/>
    <property type="match status" value="1"/>
</dbReference>
<dbReference type="InterPro" id="IPR029063">
    <property type="entry name" value="SAM-dependent_MTases_sf"/>
</dbReference>
<evidence type="ECO:0008006" key="3">
    <source>
        <dbReference type="Google" id="ProtNLM"/>
    </source>
</evidence>
<dbReference type="OrthoDB" id="7848332at2759"/>
<protein>
    <recommendedName>
        <fullName evidence="3">S-adenosyl-L-methionine-dependent methyltransferase</fullName>
    </recommendedName>
</protein>
<evidence type="ECO:0000313" key="2">
    <source>
        <dbReference type="Proteomes" id="UP000886653"/>
    </source>
</evidence>
<dbReference type="Pfam" id="PF06325">
    <property type="entry name" value="PrmA"/>
    <property type="match status" value="1"/>
</dbReference>
<organism evidence="1 2">
    <name type="scientific">Cronartium quercuum f. sp. fusiforme G11</name>
    <dbReference type="NCBI Taxonomy" id="708437"/>
    <lineage>
        <taxon>Eukaryota</taxon>
        <taxon>Fungi</taxon>
        <taxon>Dikarya</taxon>
        <taxon>Basidiomycota</taxon>
        <taxon>Pucciniomycotina</taxon>
        <taxon>Pucciniomycetes</taxon>
        <taxon>Pucciniales</taxon>
        <taxon>Coleosporiaceae</taxon>
        <taxon>Cronartium</taxon>
    </lineage>
</organism>
<proteinExistence type="predicted"/>
<dbReference type="PANTHER" id="PTHR23290">
    <property type="entry name" value="RRNA N6-ADENOSINE-METHYLTRANSFERASE METTL5"/>
    <property type="match status" value="1"/>
</dbReference>
<dbReference type="EMBL" id="MU167345">
    <property type="protein sequence ID" value="KAG0142528.1"/>
    <property type="molecule type" value="Genomic_DNA"/>
</dbReference>
<name>A0A9P6NAT5_9BASI</name>
<keyword evidence="2" id="KW-1185">Reference proteome</keyword>
<dbReference type="SUPFAM" id="SSF53335">
    <property type="entry name" value="S-adenosyl-L-methionine-dependent methyltransferases"/>
    <property type="match status" value="1"/>
</dbReference>
<dbReference type="InterPro" id="IPR051720">
    <property type="entry name" value="rRNA_MeTrfase/Polyamine_Synth"/>
</dbReference>
<dbReference type="Proteomes" id="UP000886653">
    <property type="component" value="Unassembled WGS sequence"/>
</dbReference>
<accession>A0A9P6NAT5</accession>
<evidence type="ECO:0000313" key="1">
    <source>
        <dbReference type="EMBL" id="KAG0142528.1"/>
    </source>
</evidence>
<dbReference type="GO" id="GO:0008988">
    <property type="term" value="F:rRNA (adenine-N6-)-methyltransferase activity"/>
    <property type="evidence" value="ECO:0007669"/>
    <property type="project" value="TreeGrafter"/>
</dbReference>
<dbReference type="AlphaFoldDB" id="A0A9P6NAT5"/>
<dbReference type="GO" id="GO:0003676">
    <property type="term" value="F:nucleic acid binding"/>
    <property type="evidence" value="ECO:0007669"/>
    <property type="project" value="InterPro"/>
</dbReference>
<reference evidence="1" key="1">
    <citation type="submission" date="2013-11" db="EMBL/GenBank/DDBJ databases">
        <title>Genome sequence of the fusiform rust pathogen reveals effectors for host alternation and coevolution with pine.</title>
        <authorList>
            <consortium name="DOE Joint Genome Institute"/>
            <person name="Smith K."/>
            <person name="Pendleton A."/>
            <person name="Kubisiak T."/>
            <person name="Anderson C."/>
            <person name="Salamov A."/>
            <person name="Aerts A."/>
            <person name="Riley R."/>
            <person name="Clum A."/>
            <person name="Lindquist E."/>
            <person name="Ence D."/>
            <person name="Campbell M."/>
            <person name="Kronenberg Z."/>
            <person name="Feau N."/>
            <person name="Dhillon B."/>
            <person name="Hamelin R."/>
            <person name="Burleigh J."/>
            <person name="Smith J."/>
            <person name="Yandell M."/>
            <person name="Nelson C."/>
            <person name="Grigoriev I."/>
            <person name="Davis J."/>
        </authorList>
    </citation>
    <scope>NUCLEOTIDE SEQUENCE</scope>
    <source>
        <strain evidence="1">G11</strain>
    </source>
</reference>
<sequence length="248" mass="28015">MRLKDLESYLQPLTGFQSPKVELEQYVTSAHLASRMIFISHSTYDDIASKYVLDLGCGCGILSIASHLLGSKFTLGVDLDPDALEIAHKNLEASQLEKDEEDDIENDENVAQTTSVSQSVKFIQLDISDPRFDEHLKGITSSPPPQQDQGDKKFQFDTVVMNPPFGTKRKGIDMVFLESACRLARCAIYSLHKTSTRDYIRKKAKGWGFEGEVVAEMKYDLPRTLKMHKHNTLDIAVDLWRFSRINPS</sequence>
<dbReference type="Gene3D" id="3.40.50.150">
    <property type="entry name" value="Vaccinia Virus protein VP39"/>
    <property type="match status" value="1"/>
</dbReference>
<dbReference type="PROSITE" id="PS00092">
    <property type="entry name" value="N6_MTASE"/>
    <property type="match status" value="1"/>
</dbReference>
<dbReference type="CDD" id="cd02440">
    <property type="entry name" value="AdoMet_MTases"/>
    <property type="match status" value="1"/>
</dbReference>
<comment type="caution">
    <text evidence="1">The sequence shown here is derived from an EMBL/GenBank/DDBJ whole genome shotgun (WGS) entry which is preliminary data.</text>
</comment>
<gene>
    <name evidence="1" type="ORF">CROQUDRAFT_67122</name>
</gene>